<name>A0A0E9QQX8_ANGAN</name>
<dbReference type="AlphaFoldDB" id="A0A0E9QQX8"/>
<sequence>MVSDSPQRHYAERQRGRGLIQIVFVCSLVFKCLECISQINSITFIIQQLLLQLCNPQ</sequence>
<organism evidence="1">
    <name type="scientific">Anguilla anguilla</name>
    <name type="common">European freshwater eel</name>
    <name type="synonym">Muraena anguilla</name>
    <dbReference type="NCBI Taxonomy" id="7936"/>
    <lineage>
        <taxon>Eukaryota</taxon>
        <taxon>Metazoa</taxon>
        <taxon>Chordata</taxon>
        <taxon>Craniata</taxon>
        <taxon>Vertebrata</taxon>
        <taxon>Euteleostomi</taxon>
        <taxon>Actinopterygii</taxon>
        <taxon>Neopterygii</taxon>
        <taxon>Teleostei</taxon>
        <taxon>Anguilliformes</taxon>
        <taxon>Anguillidae</taxon>
        <taxon>Anguilla</taxon>
    </lineage>
</organism>
<protein>
    <submittedName>
        <fullName evidence="1">Uncharacterized protein</fullName>
    </submittedName>
</protein>
<accession>A0A0E9QQX8</accession>
<evidence type="ECO:0000313" key="1">
    <source>
        <dbReference type="EMBL" id="JAH19336.1"/>
    </source>
</evidence>
<reference evidence="1" key="1">
    <citation type="submission" date="2014-11" db="EMBL/GenBank/DDBJ databases">
        <authorList>
            <person name="Amaro Gonzalez C."/>
        </authorList>
    </citation>
    <scope>NUCLEOTIDE SEQUENCE</scope>
</reference>
<dbReference type="EMBL" id="GBXM01089241">
    <property type="protein sequence ID" value="JAH19336.1"/>
    <property type="molecule type" value="Transcribed_RNA"/>
</dbReference>
<proteinExistence type="predicted"/>
<reference evidence="1" key="2">
    <citation type="journal article" date="2015" name="Fish Shellfish Immunol.">
        <title>Early steps in the European eel (Anguilla anguilla)-Vibrio vulnificus interaction in the gills: Role of the RtxA13 toxin.</title>
        <authorList>
            <person name="Callol A."/>
            <person name="Pajuelo D."/>
            <person name="Ebbesson L."/>
            <person name="Teles M."/>
            <person name="MacKenzie S."/>
            <person name="Amaro C."/>
        </authorList>
    </citation>
    <scope>NUCLEOTIDE SEQUENCE</scope>
</reference>